<evidence type="ECO:0000313" key="3">
    <source>
        <dbReference type="EMBL" id="EAS51669.1"/>
    </source>
</evidence>
<evidence type="ECO:0000259" key="2">
    <source>
        <dbReference type="Pfam" id="PF05239"/>
    </source>
</evidence>
<gene>
    <name evidence="3" type="ORF">SI859A1_02485</name>
</gene>
<feature type="region of interest" description="Disordered" evidence="1">
    <location>
        <begin position="337"/>
        <end position="388"/>
    </location>
</feature>
<feature type="region of interest" description="Disordered" evidence="1">
    <location>
        <begin position="407"/>
        <end position="434"/>
    </location>
</feature>
<dbReference type="EMBL" id="AAPJ01000001">
    <property type="protein sequence ID" value="EAS51669.1"/>
    <property type="molecule type" value="Genomic_DNA"/>
</dbReference>
<feature type="region of interest" description="Disordered" evidence="1">
    <location>
        <begin position="172"/>
        <end position="249"/>
    </location>
</feature>
<feature type="domain" description="PRC-barrel" evidence="2">
    <location>
        <begin position="88"/>
        <end position="159"/>
    </location>
</feature>
<dbReference type="InterPro" id="IPR027275">
    <property type="entry name" value="PRC-brl_dom"/>
</dbReference>
<reference evidence="3 4" key="1">
    <citation type="journal article" date="2008" name="Appl. Environ. Microbiol.">
        <title>Genomic insights into Mn(II) oxidation by the marine alphaproteobacterium Aurantimonas sp. strain SI85-9A1.</title>
        <authorList>
            <person name="Dick G.J."/>
            <person name="Podell S."/>
            <person name="Johnson H.A."/>
            <person name="Rivera-Espinoza Y."/>
            <person name="Bernier-Latmani R."/>
            <person name="McCarthy J.K."/>
            <person name="Torpey J.W."/>
            <person name="Clement B.G."/>
            <person name="Gaasterland T."/>
            <person name="Tebo B.M."/>
        </authorList>
    </citation>
    <scope>NUCLEOTIDE SEQUENCE [LARGE SCALE GENOMIC DNA]</scope>
    <source>
        <strain evidence="3 4">SI85-9A1</strain>
    </source>
</reference>
<dbReference type="Proteomes" id="UP000000321">
    <property type="component" value="Unassembled WGS sequence"/>
</dbReference>
<dbReference type="Pfam" id="PF05239">
    <property type="entry name" value="PRC"/>
    <property type="match status" value="3"/>
</dbReference>
<dbReference type="SUPFAM" id="SSF50346">
    <property type="entry name" value="PRC-barrel domain"/>
    <property type="match status" value="3"/>
</dbReference>
<evidence type="ECO:0000256" key="1">
    <source>
        <dbReference type="SAM" id="MobiDB-lite"/>
    </source>
</evidence>
<dbReference type="PANTHER" id="PTHR36505:SF1">
    <property type="entry name" value="BLR1072 PROTEIN"/>
    <property type="match status" value="1"/>
</dbReference>
<evidence type="ECO:0000313" key="4">
    <source>
        <dbReference type="Proteomes" id="UP000000321"/>
    </source>
</evidence>
<feature type="domain" description="PRC-barrel" evidence="2">
    <location>
        <begin position="442"/>
        <end position="509"/>
    </location>
</feature>
<dbReference type="InterPro" id="IPR011033">
    <property type="entry name" value="PRC_barrel-like_sf"/>
</dbReference>
<sequence>MPRDTCFPRHHAARQSPIGNNRPGGLIMIRTLLATTALASVIATGAYAQDAATTAETTAPAKVEASADANATATAAQSGNYLRNLSADQYLASELNGKTIYASDAEDAESIGEIENFLVGSDGKVVAAVVDATVNDESRRVAIPFDQISWSMTDEDDVRAVLSAGADQLAQAPEFTMPDEQQAAATDAGMSGDAMGTSTASTPQTETATAPAAPVAADDAAETNTMAAGSATSETASQPVETAAAGQGEYPSTVGADQYLSENLIGASVYSGPGEDAESLGDIGDLVVSSSGQVEAGVVGVGGFLGIGEKDVAVPFDRLEMTRADGDEVRIVASATREELEQASSFEDERPSEMTAENEGEMTPTAEAPTDEPTERVADAAENTEQPADNMAATDGVVTTTGTAAGTGMAANSTAENDTTASVGGSSERSQMTPVTDSAQLTADNLMGTTVYGPDDSTVGDIGDIALTAEGSVDAVIVDVGGFLGIGEKPVAVAMDNLQFMQDANGSMYLYTQFTEEQLENAPEYNADTYADNRETMRIQNGGMMGNDASTSEAPAVAN</sequence>
<feature type="compositionally biased region" description="Low complexity" evidence="1">
    <location>
        <begin position="197"/>
        <end position="218"/>
    </location>
</feature>
<feature type="domain" description="PRC-barrel" evidence="2">
    <location>
        <begin position="257"/>
        <end position="335"/>
    </location>
</feature>
<feature type="compositionally biased region" description="Polar residues" evidence="1">
    <location>
        <begin position="416"/>
        <end position="434"/>
    </location>
</feature>
<proteinExistence type="predicted"/>
<protein>
    <recommendedName>
        <fullName evidence="2">PRC-barrel domain-containing protein</fullName>
    </recommendedName>
</protein>
<accession>Q1YLR2</accession>
<organism evidence="3 4">
    <name type="scientific">Aurantimonas manganoxydans (strain ATCC BAA-1229 / DSM 21871 / SI85-9A1)</name>
    <dbReference type="NCBI Taxonomy" id="287752"/>
    <lineage>
        <taxon>Bacteria</taxon>
        <taxon>Pseudomonadati</taxon>
        <taxon>Pseudomonadota</taxon>
        <taxon>Alphaproteobacteria</taxon>
        <taxon>Hyphomicrobiales</taxon>
        <taxon>Aurantimonadaceae</taxon>
        <taxon>Aurantimonas</taxon>
    </lineage>
</organism>
<dbReference type="Gene3D" id="2.30.30.240">
    <property type="entry name" value="PRC-barrel domain"/>
    <property type="match status" value="3"/>
</dbReference>
<feature type="compositionally biased region" description="Polar residues" evidence="1">
    <location>
        <begin position="224"/>
        <end position="240"/>
    </location>
</feature>
<comment type="caution">
    <text evidence="3">The sequence shown here is derived from an EMBL/GenBank/DDBJ whole genome shotgun (WGS) entry which is preliminary data.</text>
</comment>
<keyword evidence="4" id="KW-1185">Reference proteome</keyword>
<dbReference type="AlphaFoldDB" id="Q1YLR2"/>
<feature type="region of interest" description="Disordered" evidence="1">
    <location>
        <begin position="1"/>
        <end position="20"/>
    </location>
</feature>
<name>Q1YLR2_AURMS</name>
<dbReference type="PANTHER" id="PTHR36505">
    <property type="entry name" value="BLR1072 PROTEIN"/>
    <property type="match status" value="1"/>
</dbReference>
<dbReference type="HOGENOM" id="CLU_444649_0_0_5"/>
<dbReference type="BioCyc" id="AURANTIMONAS:SI859A1_02485-MONOMER"/>